<dbReference type="EC" id="2.7.11.1" evidence="4"/>
<keyword evidence="21" id="KW-0829">Tyrosine-protein kinase</keyword>
<dbReference type="Gene3D" id="1.10.510.10">
    <property type="entry name" value="Transferase(Phosphotransferase) domain 1"/>
    <property type="match status" value="1"/>
</dbReference>
<evidence type="ECO:0000256" key="34">
    <source>
        <dbReference type="SAM" id="MobiDB-lite"/>
    </source>
</evidence>
<keyword evidence="16" id="KW-0391">Immunity</keyword>
<evidence type="ECO:0000256" key="20">
    <source>
        <dbReference type="ARBA" id="ARBA00023118"/>
    </source>
</evidence>
<keyword evidence="5" id="KW-0963">Cytoplasm</keyword>
<evidence type="ECO:0000256" key="1">
    <source>
        <dbReference type="ARBA" id="ARBA00004123"/>
    </source>
</evidence>
<evidence type="ECO:0000256" key="9">
    <source>
        <dbReference type="ARBA" id="ARBA00022588"/>
    </source>
</evidence>
<feature type="domain" description="DRBM" evidence="36">
    <location>
        <begin position="9"/>
        <end position="77"/>
    </location>
</feature>
<dbReference type="InterPro" id="IPR011009">
    <property type="entry name" value="Kinase-like_dom_sf"/>
</dbReference>
<dbReference type="GO" id="GO:0048471">
    <property type="term" value="C:perinuclear region of cytoplasm"/>
    <property type="evidence" value="ECO:0007669"/>
    <property type="project" value="UniProtKB-SubCell"/>
</dbReference>
<keyword evidence="12 33" id="KW-0547">Nucleotide-binding</keyword>
<evidence type="ECO:0000256" key="12">
    <source>
        <dbReference type="ARBA" id="ARBA00022741"/>
    </source>
</evidence>
<keyword evidence="19" id="KW-0805">Transcription regulation</keyword>
<keyword evidence="20" id="KW-0051">Antiviral defense</keyword>
<dbReference type="RefSeq" id="XP_011359712.1">
    <property type="nucleotide sequence ID" value="XM_011361410.2"/>
</dbReference>
<evidence type="ECO:0000256" key="14">
    <source>
        <dbReference type="ARBA" id="ARBA00022840"/>
    </source>
</evidence>
<evidence type="ECO:0000256" key="22">
    <source>
        <dbReference type="ARBA" id="ARBA00023163"/>
    </source>
</evidence>
<dbReference type="SMART" id="SM00358">
    <property type="entry name" value="DSRM"/>
    <property type="match status" value="2"/>
</dbReference>
<keyword evidence="22" id="KW-0804">Transcription</keyword>
<feature type="binding site" evidence="33">
    <location>
        <position position="296"/>
    </location>
    <ligand>
        <name>ATP</name>
        <dbReference type="ChEBI" id="CHEBI:30616"/>
    </ligand>
</feature>
<dbReference type="PROSITE" id="PS50137">
    <property type="entry name" value="DS_RBD"/>
    <property type="match status" value="2"/>
</dbReference>
<comment type="similarity">
    <text evidence="24">Belongs to the protein kinase superfamily. Ser/Thr protein kinase family. GCN2 subfamily.</text>
</comment>
<dbReference type="Gene3D" id="3.30.200.20">
    <property type="entry name" value="Phosphorylase Kinase, domain 1"/>
    <property type="match status" value="1"/>
</dbReference>
<evidence type="ECO:0000256" key="31">
    <source>
        <dbReference type="ARBA" id="ARBA00078605"/>
    </source>
</evidence>
<keyword evidence="13 38" id="KW-0418">Kinase</keyword>
<dbReference type="GeneID" id="105292967"/>
<keyword evidence="11" id="KW-0677">Repeat</keyword>
<sequence>MADDLSSGFFLEELNKYRQKNNVEIEYRELSKRGPPHDLRFTFQVVIGEREFPEAEGKSKKGAKNAAAKLAVEILNKEKEEVSSLSLSTKDTSDLSIGNYIGLVNRIAQKAKVPVNYQQLGLGEPGRFSYTCIIGQKKYKVAVGSTTQIARQLAAKLAYEQILSEKTSVDDLASLGSSSAASSDYGSNSSMTNMCDSESPCENGFLANGSERNDNSDSFSNLSSSSVSSVRKSLGKMKIFRNLAPNFNLVGAARNEHTMDHRFLENFLEITSIGSGGYGQVFKAKHRIDGVTYVIKRVKYDNEKVVREVKALAALSHPNIVRYYNCWDGIDYASEDSDIGRFESCTKCLFIQMEFCEKGTLEQWIDNRRDQKTDKHLSLELFEQIAKGVNFIHLKGLIHRDLKPSNIFLVDTKKIKIGDFGLVTFLKNDEKRTNDRGTPRYMSPEQLSSTEYGNEVDIYALGLILAELLYISRTLLETIKIFEDLKKGKVLDVFDDKEKILLQKLLSKDPKKRPNTCEILTTLEEWKNVAEKKKRNTC</sequence>
<evidence type="ECO:0000259" key="36">
    <source>
        <dbReference type="PROSITE" id="PS50137"/>
    </source>
</evidence>
<feature type="domain" description="DRBM" evidence="36">
    <location>
        <begin position="99"/>
        <end position="164"/>
    </location>
</feature>
<evidence type="ECO:0000256" key="7">
    <source>
        <dbReference type="ARBA" id="ARBA00022527"/>
    </source>
</evidence>
<evidence type="ECO:0000256" key="15">
    <source>
        <dbReference type="ARBA" id="ARBA00022843"/>
    </source>
</evidence>
<comment type="catalytic activity">
    <reaction evidence="25">
        <text>L-threonyl-[protein] + ATP = O-phospho-L-threonyl-[protein] + ADP + H(+)</text>
        <dbReference type="Rhea" id="RHEA:46608"/>
        <dbReference type="Rhea" id="RHEA-COMP:11060"/>
        <dbReference type="Rhea" id="RHEA-COMP:11605"/>
        <dbReference type="ChEBI" id="CHEBI:15378"/>
        <dbReference type="ChEBI" id="CHEBI:30013"/>
        <dbReference type="ChEBI" id="CHEBI:30616"/>
        <dbReference type="ChEBI" id="CHEBI:61977"/>
        <dbReference type="ChEBI" id="CHEBI:456216"/>
        <dbReference type="EC" id="2.7.11.1"/>
    </reaction>
</comment>
<organism evidence="37 38">
    <name type="scientific">Pteropus vampyrus</name>
    <name type="common">Large flying fox</name>
    <dbReference type="NCBI Taxonomy" id="132908"/>
    <lineage>
        <taxon>Eukaryota</taxon>
        <taxon>Metazoa</taxon>
        <taxon>Chordata</taxon>
        <taxon>Craniata</taxon>
        <taxon>Vertebrata</taxon>
        <taxon>Euteleostomi</taxon>
        <taxon>Mammalia</taxon>
        <taxon>Eutheria</taxon>
        <taxon>Laurasiatheria</taxon>
        <taxon>Chiroptera</taxon>
        <taxon>Yinpterochiroptera</taxon>
        <taxon>Pteropodoidea</taxon>
        <taxon>Pteropodidae</taxon>
        <taxon>Pteropodinae</taxon>
        <taxon>Pteropus</taxon>
    </lineage>
</organism>
<evidence type="ECO:0000256" key="8">
    <source>
        <dbReference type="ARBA" id="ARBA00022553"/>
    </source>
</evidence>
<dbReference type="GO" id="GO:0005524">
    <property type="term" value="F:ATP binding"/>
    <property type="evidence" value="ECO:0007669"/>
    <property type="project" value="UniProtKB-UniRule"/>
</dbReference>
<evidence type="ECO:0000256" key="21">
    <source>
        <dbReference type="ARBA" id="ARBA00023137"/>
    </source>
</evidence>
<dbReference type="GO" id="GO:0004715">
    <property type="term" value="F:non-membrane spanning protein tyrosine kinase activity"/>
    <property type="evidence" value="ECO:0007669"/>
    <property type="project" value="UniProtKB-EC"/>
</dbReference>
<evidence type="ECO:0000256" key="2">
    <source>
        <dbReference type="ARBA" id="ARBA00004556"/>
    </source>
</evidence>
<evidence type="ECO:0000256" key="17">
    <source>
        <dbReference type="ARBA" id="ARBA00022884"/>
    </source>
</evidence>
<dbReference type="PANTHER" id="PTHR11042:SF163">
    <property type="entry name" value="INTERFERON-INDUCED, DOUBLE-STRANDED RNA-ACTIVATED PROTEIN KINASE"/>
    <property type="match status" value="1"/>
</dbReference>
<evidence type="ECO:0000256" key="25">
    <source>
        <dbReference type="ARBA" id="ARBA00047899"/>
    </source>
</evidence>
<evidence type="ECO:0000256" key="18">
    <source>
        <dbReference type="ARBA" id="ARBA00022990"/>
    </source>
</evidence>
<evidence type="ECO:0000259" key="35">
    <source>
        <dbReference type="PROSITE" id="PS50011"/>
    </source>
</evidence>
<evidence type="ECO:0000256" key="26">
    <source>
        <dbReference type="ARBA" id="ARBA00048679"/>
    </source>
</evidence>
<evidence type="ECO:0000256" key="19">
    <source>
        <dbReference type="ARBA" id="ARBA00023015"/>
    </source>
</evidence>
<keyword evidence="10" id="KW-0808">Transferase</keyword>
<evidence type="ECO:0000256" key="4">
    <source>
        <dbReference type="ARBA" id="ARBA00012513"/>
    </source>
</evidence>
<proteinExistence type="inferred from homology"/>
<evidence type="ECO:0000256" key="33">
    <source>
        <dbReference type="PROSITE-ProRule" id="PRU10141"/>
    </source>
</evidence>
<dbReference type="SMART" id="SM00220">
    <property type="entry name" value="S_TKc"/>
    <property type="match status" value="1"/>
</dbReference>
<dbReference type="SUPFAM" id="SSF56112">
    <property type="entry name" value="Protein kinase-like (PK-like)"/>
    <property type="match status" value="1"/>
</dbReference>
<dbReference type="PANTHER" id="PTHR11042">
    <property type="entry name" value="EUKARYOTIC TRANSLATION INITIATION FACTOR 2-ALPHA KINASE EIF2-ALPHA KINASE -RELATED"/>
    <property type="match status" value="1"/>
</dbReference>
<keyword evidence="9" id="KW-0399">Innate immunity</keyword>
<evidence type="ECO:0000256" key="23">
    <source>
        <dbReference type="ARBA" id="ARBA00023242"/>
    </source>
</evidence>
<protein>
    <recommendedName>
        <fullName evidence="27">Interferon-induced, double-stranded RNA-activated protein kinase</fullName>
        <ecNumber evidence="3">2.7.10.2</ecNumber>
        <ecNumber evidence="4">2.7.11.1</ecNumber>
    </recommendedName>
    <alternativeName>
        <fullName evidence="30">Eukaryotic translation initiation factor 2-alpha kinase 2</fullName>
    </alternativeName>
    <alternativeName>
        <fullName evidence="31">Interferon-inducible RNA-dependent protein kinase</fullName>
    </alternativeName>
    <alternativeName>
        <fullName evidence="28">Protein kinase RNA-activated</fullName>
    </alternativeName>
    <alternativeName>
        <fullName evidence="29">Tyrosine-protein kinase EIF2AK2</fullName>
    </alternativeName>
</protein>
<evidence type="ECO:0000256" key="30">
    <source>
        <dbReference type="ARBA" id="ARBA00076429"/>
    </source>
</evidence>
<dbReference type="OrthoDB" id="341578at2759"/>
<accession>A0A6P3Q616</accession>
<evidence type="ECO:0000256" key="13">
    <source>
        <dbReference type="ARBA" id="ARBA00022777"/>
    </source>
</evidence>
<evidence type="ECO:0000313" key="38">
    <source>
        <dbReference type="RefSeq" id="XP_011359712.1"/>
    </source>
</evidence>
<dbReference type="GO" id="GO:0003723">
    <property type="term" value="F:RNA binding"/>
    <property type="evidence" value="ECO:0007669"/>
    <property type="project" value="UniProtKB-UniRule"/>
</dbReference>
<dbReference type="InterPro" id="IPR014720">
    <property type="entry name" value="dsRBD_dom"/>
</dbReference>
<dbReference type="PROSITE" id="PS50011">
    <property type="entry name" value="PROTEIN_KINASE_DOM"/>
    <property type="match status" value="1"/>
</dbReference>
<dbReference type="InterPro" id="IPR000719">
    <property type="entry name" value="Prot_kinase_dom"/>
</dbReference>
<dbReference type="FunFam" id="3.30.200.20:FF:000536">
    <property type="entry name" value="Eukaryotic translation initiation factor 2-alpha kinase 2"/>
    <property type="match status" value="1"/>
</dbReference>
<dbReference type="Pfam" id="PF00035">
    <property type="entry name" value="dsrm"/>
    <property type="match status" value="2"/>
</dbReference>
<keyword evidence="23" id="KW-0539">Nucleus</keyword>
<dbReference type="InterPro" id="IPR008271">
    <property type="entry name" value="Ser/Thr_kinase_AS"/>
</dbReference>
<comment type="subcellular location">
    <subcellularLocation>
        <location evidence="2">Cytoplasm</location>
        <location evidence="2">Perinuclear region</location>
    </subcellularLocation>
    <subcellularLocation>
        <location evidence="1">Nucleus</location>
    </subcellularLocation>
</comment>
<evidence type="ECO:0000313" key="37">
    <source>
        <dbReference type="Proteomes" id="UP000515202"/>
    </source>
</evidence>
<keyword evidence="7" id="KW-0723">Serine/threonine-protein kinase</keyword>
<dbReference type="FunFam" id="1.10.510.10:FF:000251">
    <property type="entry name" value="eukaryotic translation initiation factor 2-alpha kinase 3"/>
    <property type="match status" value="1"/>
</dbReference>
<dbReference type="Pfam" id="PF00069">
    <property type="entry name" value="Pkinase"/>
    <property type="match status" value="1"/>
</dbReference>
<comment type="catalytic activity">
    <reaction evidence="26">
        <text>L-seryl-[protein] + ATP = O-phospho-L-seryl-[protein] + ADP + H(+)</text>
        <dbReference type="Rhea" id="RHEA:17989"/>
        <dbReference type="Rhea" id="RHEA-COMP:9863"/>
        <dbReference type="Rhea" id="RHEA-COMP:11604"/>
        <dbReference type="ChEBI" id="CHEBI:15378"/>
        <dbReference type="ChEBI" id="CHEBI:29999"/>
        <dbReference type="ChEBI" id="CHEBI:30616"/>
        <dbReference type="ChEBI" id="CHEBI:83421"/>
        <dbReference type="ChEBI" id="CHEBI:456216"/>
        <dbReference type="EC" id="2.7.11.1"/>
    </reaction>
</comment>
<dbReference type="GO" id="GO:0045087">
    <property type="term" value="P:innate immune response"/>
    <property type="evidence" value="ECO:0007669"/>
    <property type="project" value="UniProtKB-KW"/>
</dbReference>
<dbReference type="SUPFAM" id="SSF54768">
    <property type="entry name" value="dsRNA-binding domain-like"/>
    <property type="match status" value="2"/>
</dbReference>
<gene>
    <name evidence="38" type="primary">EIF2AK2</name>
</gene>
<evidence type="ECO:0000256" key="32">
    <source>
        <dbReference type="PROSITE-ProRule" id="PRU00266"/>
    </source>
</evidence>
<evidence type="ECO:0000256" key="16">
    <source>
        <dbReference type="ARBA" id="ARBA00022859"/>
    </source>
</evidence>
<evidence type="ECO:0000256" key="28">
    <source>
        <dbReference type="ARBA" id="ARBA00075411"/>
    </source>
</evidence>
<dbReference type="Gene3D" id="3.30.160.20">
    <property type="match status" value="2"/>
</dbReference>
<dbReference type="GO" id="GO:0004694">
    <property type="term" value="F:eukaryotic translation initiation factor 2alpha kinase activity"/>
    <property type="evidence" value="ECO:0007669"/>
    <property type="project" value="TreeGrafter"/>
</dbReference>
<dbReference type="PROSITE" id="PS00108">
    <property type="entry name" value="PROTEIN_KINASE_ST"/>
    <property type="match status" value="1"/>
</dbReference>
<keyword evidence="6" id="KW-1017">Isopeptide bond</keyword>
<evidence type="ECO:0000256" key="3">
    <source>
        <dbReference type="ARBA" id="ARBA00011903"/>
    </source>
</evidence>
<evidence type="ECO:0000256" key="6">
    <source>
        <dbReference type="ARBA" id="ARBA00022499"/>
    </source>
</evidence>
<dbReference type="InterPro" id="IPR050339">
    <property type="entry name" value="CC_SR_Kinase"/>
</dbReference>
<dbReference type="GO" id="GO:0005634">
    <property type="term" value="C:nucleus"/>
    <property type="evidence" value="ECO:0007669"/>
    <property type="project" value="UniProtKB-SubCell"/>
</dbReference>
<name>A0A6P3Q616_PTEVA</name>
<evidence type="ECO:0000256" key="11">
    <source>
        <dbReference type="ARBA" id="ARBA00022737"/>
    </source>
</evidence>
<dbReference type="Proteomes" id="UP000515202">
    <property type="component" value="Unplaced"/>
</dbReference>
<reference evidence="38" key="1">
    <citation type="submission" date="2025-08" db="UniProtKB">
        <authorList>
            <consortium name="RefSeq"/>
        </authorList>
    </citation>
    <scope>IDENTIFICATION</scope>
    <source>
        <tissue evidence="38">Kidney</tissue>
    </source>
</reference>
<dbReference type="AlphaFoldDB" id="A0A6P3Q616"/>
<dbReference type="FunFam" id="3.30.160.20:FF:000045">
    <property type="entry name" value="Eukaryotic translation initiation factor 2-alpha kinase 2"/>
    <property type="match status" value="1"/>
</dbReference>
<dbReference type="KEGG" id="pvp:105292967"/>
<keyword evidence="15" id="KW-0832">Ubl conjugation</keyword>
<dbReference type="EC" id="2.7.10.2" evidence="3"/>
<keyword evidence="8" id="KW-0597">Phosphoprotein</keyword>
<keyword evidence="18" id="KW-0007">Acetylation</keyword>
<keyword evidence="17 32" id="KW-0694">RNA-binding</keyword>
<evidence type="ECO:0000256" key="27">
    <source>
        <dbReference type="ARBA" id="ARBA00068989"/>
    </source>
</evidence>
<feature type="region of interest" description="Disordered" evidence="34">
    <location>
        <begin position="205"/>
        <end position="224"/>
    </location>
</feature>
<evidence type="ECO:0000256" key="10">
    <source>
        <dbReference type="ARBA" id="ARBA00022679"/>
    </source>
</evidence>
<dbReference type="GO" id="GO:0051607">
    <property type="term" value="P:defense response to virus"/>
    <property type="evidence" value="ECO:0007669"/>
    <property type="project" value="UniProtKB-KW"/>
</dbReference>
<evidence type="ECO:0000256" key="5">
    <source>
        <dbReference type="ARBA" id="ARBA00022490"/>
    </source>
</evidence>
<dbReference type="PROSITE" id="PS00107">
    <property type="entry name" value="PROTEIN_KINASE_ATP"/>
    <property type="match status" value="1"/>
</dbReference>
<keyword evidence="37" id="KW-1185">Reference proteome</keyword>
<keyword evidence="14 33" id="KW-0067">ATP-binding</keyword>
<evidence type="ECO:0000256" key="24">
    <source>
        <dbReference type="ARBA" id="ARBA00037982"/>
    </source>
</evidence>
<feature type="domain" description="Protein kinase" evidence="35">
    <location>
        <begin position="267"/>
        <end position="527"/>
    </location>
</feature>
<dbReference type="InterPro" id="IPR017441">
    <property type="entry name" value="Protein_kinase_ATP_BS"/>
</dbReference>
<dbReference type="CTD" id="5610"/>
<evidence type="ECO:0000256" key="29">
    <source>
        <dbReference type="ARBA" id="ARBA00076023"/>
    </source>
</evidence>